<gene>
    <name evidence="2" type="ORF">GCM10022233_66880</name>
</gene>
<organism evidence="2 3">
    <name type="scientific">Streptomyces shaanxiensis</name>
    <dbReference type="NCBI Taxonomy" id="653357"/>
    <lineage>
        <taxon>Bacteria</taxon>
        <taxon>Bacillati</taxon>
        <taxon>Actinomycetota</taxon>
        <taxon>Actinomycetes</taxon>
        <taxon>Kitasatosporales</taxon>
        <taxon>Streptomycetaceae</taxon>
        <taxon>Streptomyces</taxon>
    </lineage>
</organism>
<name>A0ABP7W077_9ACTN</name>
<evidence type="ECO:0008006" key="4">
    <source>
        <dbReference type="Google" id="ProtNLM"/>
    </source>
</evidence>
<dbReference type="SUPFAM" id="SSF55729">
    <property type="entry name" value="Acyl-CoA N-acyltransferases (Nat)"/>
    <property type="match status" value="1"/>
</dbReference>
<keyword evidence="3" id="KW-1185">Reference proteome</keyword>
<reference evidence="3" key="1">
    <citation type="journal article" date="2019" name="Int. J. Syst. Evol. Microbiol.">
        <title>The Global Catalogue of Microorganisms (GCM) 10K type strain sequencing project: providing services to taxonomists for standard genome sequencing and annotation.</title>
        <authorList>
            <consortium name="The Broad Institute Genomics Platform"/>
            <consortium name="The Broad Institute Genome Sequencing Center for Infectious Disease"/>
            <person name="Wu L."/>
            <person name="Ma J."/>
        </authorList>
    </citation>
    <scope>NUCLEOTIDE SEQUENCE [LARGE SCALE GENOMIC DNA]</scope>
    <source>
        <strain evidence="3">JCM 16925</strain>
    </source>
</reference>
<evidence type="ECO:0000313" key="3">
    <source>
        <dbReference type="Proteomes" id="UP001499984"/>
    </source>
</evidence>
<evidence type="ECO:0000256" key="1">
    <source>
        <dbReference type="SAM" id="MobiDB-lite"/>
    </source>
</evidence>
<dbReference type="InterPro" id="IPR016181">
    <property type="entry name" value="Acyl_CoA_acyltransferase"/>
</dbReference>
<comment type="caution">
    <text evidence="2">The sequence shown here is derived from an EMBL/GenBank/DDBJ whole genome shotgun (WGS) entry which is preliminary data.</text>
</comment>
<accession>A0ABP7W077</accession>
<feature type="region of interest" description="Disordered" evidence="1">
    <location>
        <begin position="1"/>
        <end position="28"/>
    </location>
</feature>
<protein>
    <recommendedName>
        <fullName evidence="4">N-acetyltransferase</fullName>
    </recommendedName>
</protein>
<dbReference type="Gene3D" id="3.40.630.30">
    <property type="match status" value="1"/>
</dbReference>
<feature type="compositionally biased region" description="Low complexity" evidence="1">
    <location>
        <begin position="1"/>
        <end position="17"/>
    </location>
</feature>
<evidence type="ECO:0000313" key="2">
    <source>
        <dbReference type="EMBL" id="GAA4078296.1"/>
    </source>
</evidence>
<dbReference type="Proteomes" id="UP001499984">
    <property type="component" value="Unassembled WGS sequence"/>
</dbReference>
<sequence>MRGMTRGPARDGASGASRGAGGVENGFPARRPVSTVTVMELKVSTLAERPEMLERVVGMANTWPEFVVQDLVGNAHYGRIAHELPEYVQFAEDERGEVVAHAYSVPFALAVEGRGRLPVRGWDQVLVWAFADLRGGTRPDTVSAISVVIAPHAQGGGLSARMLSAMRDNARAHGFGEVVAPVRPSAKHLEPHTPIEEYARRVRPDGLPHDPWLRVHARAGATIDSVAPASMTVAGSLEQWRDWTGLPFDTAGDIEVPGALVPVRCEPERDHAVYVEPNVWMRHPL</sequence>
<proteinExistence type="predicted"/>
<dbReference type="EMBL" id="BAAAZY010000022">
    <property type="protein sequence ID" value="GAA4078296.1"/>
    <property type="molecule type" value="Genomic_DNA"/>
</dbReference>